<accession>A0AAV1NZX6</accession>
<dbReference type="Proteomes" id="UP001314229">
    <property type="component" value="Unassembled WGS sequence"/>
</dbReference>
<dbReference type="AlphaFoldDB" id="A0AAV1NZX6"/>
<evidence type="ECO:0000313" key="2">
    <source>
        <dbReference type="Proteomes" id="UP001314229"/>
    </source>
</evidence>
<keyword evidence="2" id="KW-1185">Reference proteome</keyword>
<name>A0AAV1NZX6_SCOSC</name>
<proteinExistence type="predicted"/>
<comment type="caution">
    <text evidence="1">The sequence shown here is derived from an EMBL/GenBank/DDBJ whole genome shotgun (WGS) entry which is preliminary data.</text>
</comment>
<protein>
    <submittedName>
        <fullName evidence="1">Uncharacterized protein</fullName>
    </submittedName>
</protein>
<dbReference type="EMBL" id="CAWUFR010000079">
    <property type="protein sequence ID" value="CAK6965121.1"/>
    <property type="molecule type" value="Genomic_DNA"/>
</dbReference>
<gene>
    <name evidence="1" type="ORF">FSCOSCO3_A005039</name>
</gene>
<organism evidence="1 2">
    <name type="scientific">Scomber scombrus</name>
    <name type="common">Atlantic mackerel</name>
    <name type="synonym">Scomber vernalis</name>
    <dbReference type="NCBI Taxonomy" id="13677"/>
    <lineage>
        <taxon>Eukaryota</taxon>
        <taxon>Metazoa</taxon>
        <taxon>Chordata</taxon>
        <taxon>Craniata</taxon>
        <taxon>Vertebrata</taxon>
        <taxon>Euteleostomi</taxon>
        <taxon>Actinopterygii</taxon>
        <taxon>Neopterygii</taxon>
        <taxon>Teleostei</taxon>
        <taxon>Neoteleostei</taxon>
        <taxon>Acanthomorphata</taxon>
        <taxon>Pelagiaria</taxon>
        <taxon>Scombriformes</taxon>
        <taxon>Scombridae</taxon>
        <taxon>Scomber</taxon>
    </lineage>
</organism>
<evidence type="ECO:0000313" key="1">
    <source>
        <dbReference type="EMBL" id="CAK6965121.1"/>
    </source>
</evidence>
<sequence>MEMKRPDLCGNLHMCYCSWSQRQRPTIIRLLMQGSGKQRTQVVMEFIVYGRRVLFQRKYRAETPYSHLPINCVNSEKMHRNKTLQTRLLCSLKCTFPLPPALFLFMRCKTKLKKHDSAKTFKHPRLQTKKPNTFNPRINLI</sequence>
<reference evidence="1 2" key="1">
    <citation type="submission" date="2024-01" db="EMBL/GenBank/DDBJ databases">
        <authorList>
            <person name="Alioto T."/>
            <person name="Alioto T."/>
            <person name="Gomez Garrido J."/>
        </authorList>
    </citation>
    <scope>NUCLEOTIDE SEQUENCE [LARGE SCALE GENOMIC DNA]</scope>
</reference>